<dbReference type="InterPro" id="IPR051311">
    <property type="entry name" value="DedA_domain"/>
</dbReference>
<dbReference type="Proteomes" id="UP000005868">
    <property type="component" value="Chromosome"/>
</dbReference>
<evidence type="ECO:0000313" key="9">
    <source>
        <dbReference type="Proteomes" id="UP000005868"/>
    </source>
</evidence>
<evidence type="ECO:0000256" key="5">
    <source>
        <dbReference type="ARBA" id="ARBA00023136"/>
    </source>
</evidence>
<evidence type="ECO:0000256" key="1">
    <source>
        <dbReference type="ARBA" id="ARBA00004651"/>
    </source>
</evidence>
<protein>
    <submittedName>
        <fullName evidence="8">SNARE associated Golgi protein-related protein</fullName>
    </submittedName>
</protein>
<gene>
    <name evidence="8" type="ordered locus">Tlie_0057</name>
</gene>
<name>G7V5H6_THELD</name>
<dbReference type="GO" id="GO:0005886">
    <property type="term" value="C:plasma membrane"/>
    <property type="evidence" value="ECO:0007669"/>
    <property type="project" value="UniProtKB-SubCell"/>
</dbReference>
<keyword evidence="5 6" id="KW-0472">Membrane</keyword>
<evidence type="ECO:0000256" key="6">
    <source>
        <dbReference type="SAM" id="Phobius"/>
    </source>
</evidence>
<organism evidence="8 9">
    <name type="scientific">Thermovirga lienii (strain ATCC BAA-1197 / DSM 17291 / Cas60314)</name>
    <dbReference type="NCBI Taxonomy" id="580340"/>
    <lineage>
        <taxon>Bacteria</taxon>
        <taxon>Thermotogati</taxon>
        <taxon>Synergistota</taxon>
        <taxon>Synergistia</taxon>
        <taxon>Synergistales</taxon>
        <taxon>Thermovirgaceae</taxon>
        <taxon>Thermovirga</taxon>
    </lineage>
</organism>
<reference evidence="9" key="1">
    <citation type="submission" date="2011-10" db="EMBL/GenBank/DDBJ databases">
        <title>The complete genome of chromosome of Thermovirga lienii DSM 17291.</title>
        <authorList>
            <consortium name="US DOE Joint Genome Institute (JGI-PGF)"/>
            <person name="Lucas S."/>
            <person name="Copeland A."/>
            <person name="Lapidus A."/>
            <person name="Glavina del Rio T."/>
            <person name="Dalin E."/>
            <person name="Tice H."/>
            <person name="Bruce D."/>
            <person name="Goodwin L."/>
            <person name="Pitluck S."/>
            <person name="Peters L."/>
            <person name="Mikhailova N."/>
            <person name="Saunders E."/>
            <person name="Kyrpides N."/>
            <person name="Mavromatis K."/>
            <person name="Ivanova N."/>
            <person name="Last F.I."/>
            <person name="Brettin T."/>
            <person name="Detter J.C."/>
            <person name="Han C."/>
            <person name="Larimer F."/>
            <person name="Land M."/>
            <person name="Hauser L."/>
            <person name="Markowitz V."/>
            <person name="Cheng J.-F."/>
            <person name="Hugenholtz P."/>
            <person name="Woyke T."/>
            <person name="Wu D."/>
            <person name="Spring S."/>
            <person name="Schroeder M."/>
            <person name="Brambilla E.-M."/>
            <person name="Klenk H.-P."/>
            <person name="Eisen J.A."/>
        </authorList>
    </citation>
    <scope>NUCLEOTIDE SEQUENCE [LARGE SCALE GENOMIC DNA]</scope>
    <source>
        <strain evidence="9">ATCC BAA-1197 / DSM 17291 / Cas60314</strain>
    </source>
</reference>
<keyword evidence="4 6" id="KW-1133">Transmembrane helix</keyword>
<dbReference type="KEGG" id="tli:Tlie_0057"/>
<dbReference type="HOGENOM" id="CLU_044208_1_1_0"/>
<dbReference type="InterPro" id="IPR032816">
    <property type="entry name" value="VTT_dom"/>
</dbReference>
<comment type="subcellular location">
    <subcellularLocation>
        <location evidence="1">Cell membrane</location>
        <topology evidence="1">Multi-pass membrane protein</topology>
    </subcellularLocation>
</comment>
<feature type="transmembrane region" description="Helical" evidence="6">
    <location>
        <begin position="12"/>
        <end position="34"/>
    </location>
</feature>
<evidence type="ECO:0000256" key="2">
    <source>
        <dbReference type="ARBA" id="ARBA00022475"/>
    </source>
</evidence>
<evidence type="ECO:0000313" key="8">
    <source>
        <dbReference type="EMBL" id="AER65803.1"/>
    </source>
</evidence>
<reference evidence="8 9" key="2">
    <citation type="journal article" date="2012" name="Stand. Genomic Sci.">
        <title>Genome sequence of the moderately thermophilic, amino-acid-degrading and sulfur-reducing bacterium Thermovirga lienii type strain (Cas60314(T)).</title>
        <authorList>
            <person name="Goker M."/>
            <person name="Saunders E."/>
            <person name="Lapidus A."/>
            <person name="Nolan M."/>
            <person name="Lucas S."/>
            <person name="Hammon N."/>
            <person name="Deshpande S."/>
            <person name="Cheng J.F."/>
            <person name="Han C."/>
            <person name="Tapia R."/>
            <person name="Goodwin L.A."/>
            <person name="Pitluck S."/>
            <person name="Liolios K."/>
            <person name="Mavromatis K."/>
            <person name="Pagani I."/>
            <person name="Ivanova N."/>
            <person name="Mikhailova N."/>
            <person name="Pati A."/>
            <person name="Chen A."/>
            <person name="Palaniappan K."/>
            <person name="Land M."/>
            <person name="Chang Y.J."/>
            <person name="Jeffries C.D."/>
            <person name="Brambilla E.M."/>
            <person name="Rohde M."/>
            <person name="Spring S."/>
            <person name="Detter J.C."/>
            <person name="Woyke T."/>
            <person name="Bristow J."/>
            <person name="Eisen J.A."/>
            <person name="Markowitz V."/>
            <person name="Hugenholtz P."/>
            <person name="Kyrpides N.C."/>
            <person name="Klenk H.P."/>
        </authorList>
    </citation>
    <scope>NUCLEOTIDE SEQUENCE [LARGE SCALE GENOMIC DNA]</scope>
    <source>
        <strain evidence="9">ATCC BAA-1197 / DSM 17291 / Cas60314</strain>
    </source>
</reference>
<feature type="domain" description="VTT" evidence="7">
    <location>
        <begin position="34"/>
        <end position="160"/>
    </location>
</feature>
<dbReference type="OrthoDB" id="9813426at2"/>
<keyword evidence="2" id="KW-1003">Cell membrane</keyword>
<keyword evidence="3 6" id="KW-0812">Transmembrane</keyword>
<dbReference type="PANTHER" id="PTHR42709">
    <property type="entry name" value="ALKALINE PHOSPHATASE LIKE PROTEIN"/>
    <property type="match status" value="1"/>
</dbReference>
<evidence type="ECO:0000256" key="3">
    <source>
        <dbReference type="ARBA" id="ARBA00022692"/>
    </source>
</evidence>
<sequence length="201" mass="22296">MLGHLVNFLVDTIGHMGYPGIVALMFLESSFFPFPSEVVVPPAGYLASQGEMNLWMVILAGIVGSLLGAIFNYWIAVRIGRPFFERWGKYFLVSEKTLKKSEVFFARHGHISTFIGRLLPGIRQLISLPAGLARMPMGLFLTFTALGSGIWVVVLAFIGYWVGNNSDLVEKLLHKTTVITLVLSAITIALYTWKVRSKNTS</sequence>
<dbReference type="EMBL" id="CP003096">
    <property type="protein sequence ID" value="AER65803.1"/>
    <property type="molecule type" value="Genomic_DNA"/>
</dbReference>
<dbReference type="eggNOG" id="COG0586">
    <property type="taxonomic scope" value="Bacteria"/>
</dbReference>
<proteinExistence type="predicted"/>
<dbReference type="Pfam" id="PF09335">
    <property type="entry name" value="VTT_dom"/>
    <property type="match status" value="1"/>
</dbReference>
<feature type="transmembrane region" description="Helical" evidence="6">
    <location>
        <begin position="139"/>
        <end position="160"/>
    </location>
</feature>
<evidence type="ECO:0000259" key="7">
    <source>
        <dbReference type="Pfam" id="PF09335"/>
    </source>
</evidence>
<feature type="transmembrane region" description="Helical" evidence="6">
    <location>
        <begin position="172"/>
        <end position="193"/>
    </location>
</feature>
<dbReference type="PANTHER" id="PTHR42709:SF6">
    <property type="entry name" value="UNDECAPRENYL PHOSPHATE TRANSPORTER A"/>
    <property type="match status" value="1"/>
</dbReference>
<feature type="transmembrane region" description="Helical" evidence="6">
    <location>
        <begin position="54"/>
        <end position="76"/>
    </location>
</feature>
<dbReference type="AlphaFoldDB" id="G7V5H6"/>
<keyword evidence="9" id="KW-1185">Reference proteome</keyword>
<evidence type="ECO:0000256" key="4">
    <source>
        <dbReference type="ARBA" id="ARBA00022989"/>
    </source>
</evidence>
<dbReference type="STRING" id="580340.Tlie_0057"/>
<accession>G7V5H6</accession>